<accession>F4Q965</accession>
<evidence type="ECO:0000259" key="3">
    <source>
        <dbReference type="Pfam" id="PF04562"/>
    </source>
</evidence>
<dbReference type="OrthoDB" id="21322at2759"/>
<sequence>MKTRIFLFLVVVLTITIQVVYSIEGGGGDCELITDEIQCNLVYPECRYLTYNSCCGKTKSFCVNNDQAGCSNNQHDLKCMQHIESGEIYEIWSSCSPSNGLVAFVKPNATSCDQLNCLQRGKECVWVEPPCHHTSCCRQYPICEGDDDPIFHISNNKLLIGDSSRLQLADKCNTKTEKKPANINAIKPPSTQALSTAASPRGVNNNNQKACPETKDACQQFWPQCKWMSYQSCCGKTYSTCMSDPNNQCTGASTLACLENEKDGEIYEIWSICQPTKGFKPFIKPNVTSCDQLNCEAADQMCMWKSTTKCLGTSCCQVHPVCVDIEEFISTSGGSSSELDSDSSSCEKSSTTGGASGTTTTGTTSGTTSGTTGGSEADSHSCPIDTTEESHLKPSTGGTTTDTPTTSGTSTTDTPTTTTTTTSSSSSSTTTTTTTSGTSTTDTPTSTSTTTTTTSTPTTTDAPTSSSSSSSTTTTTTSGTSTTDTPTTTTTSSTGAPATTTTTTTTTTAPVCVPPQPPPPSQGSAVAAGDSIKSVSSTKFINIPLSMYDDLVKQYRSTTTGGAGQEGLLKEIQGLQSKVTEQLQQSNLQSLSTPQQQNDQTQDNFELLMDQDDHIFSPKEAAEH</sequence>
<keyword evidence="2" id="KW-0732">Signal</keyword>
<name>F4Q965_CACFS</name>
<feature type="signal peptide" evidence="2">
    <location>
        <begin position="1"/>
        <end position="22"/>
    </location>
</feature>
<feature type="compositionally biased region" description="Low complexity" evidence="1">
    <location>
        <begin position="332"/>
        <end position="370"/>
    </location>
</feature>
<dbReference type="Proteomes" id="UP000007797">
    <property type="component" value="Unassembled WGS sequence"/>
</dbReference>
<proteinExistence type="predicted"/>
<dbReference type="KEGG" id="dfa:DFA_10066"/>
<dbReference type="AlphaFoldDB" id="F4Q965"/>
<dbReference type="Pfam" id="PF04562">
    <property type="entry name" value="Dicty_spore_N"/>
    <property type="match status" value="2"/>
</dbReference>
<evidence type="ECO:0000313" key="5">
    <source>
        <dbReference type="Proteomes" id="UP000007797"/>
    </source>
</evidence>
<feature type="compositionally biased region" description="Basic and acidic residues" evidence="1">
    <location>
        <begin position="611"/>
        <end position="624"/>
    </location>
</feature>
<feature type="compositionally biased region" description="Pro residues" evidence="1">
    <location>
        <begin position="512"/>
        <end position="521"/>
    </location>
</feature>
<feature type="region of interest" description="Disordered" evidence="1">
    <location>
        <begin position="332"/>
        <end position="530"/>
    </location>
</feature>
<feature type="compositionally biased region" description="Low complexity" evidence="1">
    <location>
        <begin position="394"/>
        <end position="510"/>
    </location>
</feature>
<dbReference type="EMBL" id="GL883026">
    <property type="protein sequence ID" value="EGG15234.1"/>
    <property type="molecule type" value="Genomic_DNA"/>
</dbReference>
<dbReference type="STRING" id="1054147.F4Q965"/>
<evidence type="ECO:0000313" key="4">
    <source>
        <dbReference type="EMBL" id="EGG15234.1"/>
    </source>
</evidence>
<evidence type="ECO:0000256" key="2">
    <source>
        <dbReference type="SAM" id="SignalP"/>
    </source>
</evidence>
<gene>
    <name evidence="4" type="ORF">DFA_10066</name>
</gene>
<dbReference type="InterPro" id="IPR007643">
    <property type="entry name" value="Dict_spore_N"/>
</dbReference>
<dbReference type="OMA" id="SCDQLNC"/>
<evidence type="ECO:0000256" key="1">
    <source>
        <dbReference type="SAM" id="MobiDB-lite"/>
    </source>
</evidence>
<protein>
    <recommendedName>
        <fullName evidence="3">DSCP-N domain-containing protein</fullName>
    </recommendedName>
</protein>
<organism evidence="4 5">
    <name type="scientific">Cavenderia fasciculata</name>
    <name type="common">Slime mold</name>
    <name type="synonym">Dictyostelium fasciculatum</name>
    <dbReference type="NCBI Taxonomy" id="261658"/>
    <lineage>
        <taxon>Eukaryota</taxon>
        <taxon>Amoebozoa</taxon>
        <taxon>Evosea</taxon>
        <taxon>Eumycetozoa</taxon>
        <taxon>Dictyostelia</taxon>
        <taxon>Acytosteliales</taxon>
        <taxon>Cavenderiaceae</taxon>
        <taxon>Cavenderia</taxon>
    </lineage>
</organism>
<feature type="region of interest" description="Disordered" evidence="1">
    <location>
        <begin position="585"/>
        <end position="624"/>
    </location>
</feature>
<feature type="chain" id="PRO_5003313881" description="DSCP-N domain-containing protein" evidence="2">
    <location>
        <begin position="23"/>
        <end position="624"/>
    </location>
</feature>
<feature type="compositionally biased region" description="Low complexity" evidence="1">
    <location>
        <begin position="585"/>
        <end position="604"/>
    </location>
</feature>
<reference evidence="5" key="1">
    <citation type="journal article" date="2011" name="Genome Res.">
        <title>Phylogeny-wide analysis of social amoeba genomes highlights ancient origins for complex intercellular communication.</title>
        <authorList>
            <person name="Heidel A.J."/>
            <person name="Lawal H.M."/>
            <person name="Felder M."/>
            <person name="Schilde C."/>
            <person name="Helps N.R."/>
            <person name="Tunggal B."/>
            <person name="Rivero F."/>
            <person name="John U."/>
            <person name="Schleicher M."/>
            <person name="Eichinger L."/>
            <person name="Platzer M."/>
            <person name="Noegel A.A."/>
            <person name="Schaap P."/>
            <person name="Gloeckner G."/>
        </authorList>
    </citation>
    <scope>NUCLEOTIDE SEQUENCE [LARGE SCALE GENOMIC DNA]</scope>
    <source>
        <strain evidence="5">SH3</strain>
    </source>
</reference>
<feature type="domain" description="DSCP-N" evidence="3">
    <location>
        <begin position="214"/>
        <end position="323"/>
    </location>
</feature>
<dbReference type="RefSeq" id="XP_004351954.1">
    <property type="nucleotide sequence ID" value="XM_004351902.1"/>
</dbReference>
<dbReference type="GeneID" id="14867193"/>
<keyword evidence="5" id="KW-1185">Reference proteome</keyword>
<feature type="domain" description="DSCP-N" evidence="3">
    <location>
        <begin position="29"/>
        <end position="144"/>
    </location>
</feature>